<dbReference type="Gene3D" id="3.40.1390.10">
    <property type="entry name" value="MurE/MurF, N-terminal domain"/>
    <property type="match status" value="1"/>
</dbReference>
<dbReference type="SUPFAM" id="SSF53623">
    <property type="entry name" value="MurD-like peptide ligases, catalytic domain"/>
    <property type="match status" value="1"/>
</dbReference>
<dbReference type="SUPFAM" id="SSF53244">
    <property type="entry name" value="MurD-like peptide ligases, peptide-binding domain"/>
    <property type="match status" value="1"/>
</dbReference>
<feature type="domain" description="Mur ligase N-terminal catalytic" evidence="10">
    <location>
        <begin position="44"/>
        <end position="97"/>
    </location>
</feature>
<dbReference type="GO" id="GO:0009252">
    <property type="term" value="P:peptidoglycan biosynthetic process"/>
    <property type="evidence" value="ECO:0007669"/>
    <property type="project" value="UniProtKB-KW"/>
</dbReference>
<evidence type="ECO:0000256" key="7">
    <source>
        <dbReference type="ARBA" id="ARBA00022984"/>
    </source>
</evidence>
<dbReference type="InterPro" id="IPR000713">
    <property type="entry name" value="Mur_ligase_N"/>
</dbReference>
<keyword evidence="6" id="KW-0133">Cell shape</keyword>
<keyword evidence="8" id="KW-0131">Cell cycle</keyword>
<evidence type="ECO:0000313" key="12">
    <source>
        <dbReference type="EMBL" id="PMP69754.1"/>
    </source>
</evidence>
<name>A0A2J6WH81_9BACT</name>
<dbReference type="InterPro" id="IPR013221">
    <property type="entry name" value="Mur_ligase_cen"/>
</dbReference>
<dbReference type="AlphaFoldDB" id="A0A2J6WH81"/>
<dbReference type="SUPFAM" id="SSF63418">
    <property type="entry name" value="MurE/MurF N-terminal domain"/>
    <property type="match status" value="1"/>
</dbReference>
<dbReference type="InterPro" id="IPR005863">
    <property type="entry name" value="UDP-N-AcMur_synth"/>
</dbReference>
<proteinExistence type="predicted"/>
<keyword evidence="1" id="KW-0963">Cytoplasm</keyword>
<accession>A0A2J6WH81</accession>
<comment type="caution">
    <text evidence="12">The sequence shown here is derived from an EMBL/GenBank/DDBJ whole genome shotgun (WGS) entry which is preliminary data.</text>
</comment>
<dbReference type="GO" id="GO:0071555">
    <property type="term" value="P:cell wall organization"/>
    <property type="evidence" value="ECO:0007669"/>
    <property type="project" value="UniProtKB-KW"/>
</dbReference>
<gene>
    <name evidence="12" type="ORF">C0187_06320</name>
</gene>
<evidence type="ECO:0000256" key="1">
    <source>
        <dbReference type="ARBA" id="ARBA00022490"/>
    </source>
</evidence>
<dbReference type="GO" id="GO:0008360">
    <property type="term" value="P:regulation of cell shape"/>
    <property type="evidence" value="ECO:0007669"/>
    <property type="project" value="UniProtKB-KW"/>
</dbReference>
<evidence type="ECO:0000256" key="2">
    <source>
        <dbReference type="ARBA" id="ARBA00022598"/>
    </source>
</evidence>
<evidence type="ECO:0000256" key="9">
    <source>
        <dbReference type="ARBA" id="ARBA00023316"/>
    </source>
</evidence>
<dbReference type="InterPro" id="IPR035911">
    <property type="entry name" value="MurE/MurF_N"/>
</dbReference>
<dbReference type="EMBL" id="PNIN01000063">
    <property type="protein sequence ID" value="PMP69754.1"/>
    <property type="molecule type" value="Genomic_DNA"/>
</dbReference>
<dbReference type="InterPro" id="IPR036565">
    <property type="entry name" value="Mur-like_cat_sf"/>
</dbReference>
<dbReference type="GO" id="GO:0005737">
    <property type="term" value="C:cytoplasm"/>
    <property type="evidence" value="ECO:0007669"/>
    <property type="project" value="UniProtKB-SubCell"/>
</dbReference>
<keyword evidence="4" id="KW-0547">Nucleotide-binding</keyword>
<keyword evidence="2" id="KW-0436">Ligase</keyword>
<evidence type="ECO:0000256" key="4">
    <source>
        <dbReference type="ARBA" id="ARBA00022741"/>
    </source>
</evidence>
<dbReference type="PANTHER" id="PTHR43024:SF1">
    <property type="entry name" value="UDP-N-ACETYLMURAMOYL-TRIPEPTIDE--D-ALANYL-D-ALANINE LIGASE"/>
    <property type="match status" value="1"/>
</dbReference>
<keyword evidence="5" id="KW-0067">ATP-binding</keyword>
<dbReference type="Gene3D" id="3.40.1190.10">
    <property type="entry name" value="Mur-like, catalytic domain"/>
    <property type="match status" value="1"/>
</dbReference>
<evidence type="ECO:0000256" key="6">
    <source>
        <dbReference type="ARBA" id="ARBA00022960"/>
    </source>
</evidence>
<reference evidence="12 13" key="1">
    <citation type="submission" date="2018-01" db="EMBL/GenBank/DDBJ databases">
        <title>Metagenomic assembled genomes from two thermal pools in the Uzon Caldera, Kamchatka, Russia.</title>
        <authorList>
            <person name="Wilkins L."/>
            <person name="Ettinger C."/>
        </authorList>
    </citation>
    <scope>NUCLEOTIDE SEQUENCE [LARGE SCALE GENOMIC DNA]</scope>
    <source>
        <strain evidence="12">ZAV-05</strain>
    </source>
</reference>
<evidence type="ECO:0000259" key="10">
    <source>
        <dbReference type="Pfam" id="PF01225"/>
    </source>
</evidence>
<evidence type="ECO:0000256" key="3">
    <source>
        <dbReference type="ARBA" id="ARBA00022618"/>
    </source>
</evidence>
<sequence length="467" mass="52678">MVKLNIILTTGKRLQKIWGLPLKRFSIIELFKDVVKSNVEYIDYNSITIDSRDVKEGSIFFAFKGAKTDGHLYIDQALSKGAVCCVITDGNYYDINKPIVLVKDTLSAMKELGRWNLNQYKGKKIVITGSVGKTSTKAILSLVLSQKLKIYEAFKNFNNELGVSIVTSNMDLDAQYAIFEIGTNNPGEIKSLAEFLKPDVGIVTGVGHSHIGRFGSIKEITKEKLSISEGVKKGGVLWINDGVDTSDYKFPEGIVIKKFGFSKDSDIYIEELNVEKEVNFIVNFNNFKYCFKINHPFSHFAINALPAIAIAFENQFHYEEIYRGLDKFVPVEGRGEIIRTNNKIIINDTYNAGFEAVLSAVENLSRIDATKKIAILGEMAEIDGFEEKLYPRLKKEVEKRKDIHFYLVGESFEDFNSLENVSYFKDKSDLINAGILKGDGVYLVKASRSKRFEELVEYLKKGEDNAI</sequence>
<keyword evidence="3" id="KW-0132">Cell division</keyword>
<dbReference type="Pfam" id="PF08245">
    <property type="entry name" value="Mur_ligase_M"/>
    <property type="match status" value="1"/>
</dbReference>
<feature type="domain" description="Mur ligase central" evidence="11">
    <location>
        <begin position="127"/>
        <end position="311"/>
    </location>
</feature>
<dbReference type="GO" id="GO:0047480">
    <property type="term" value="F:UDP-N-acetylmuramoyl-tripeptide-D-alanyl-D-alanine ligase activity"/>
    <property type="evidence" value="ECO:0007669"/>
    <property type="project" value="UniProtKB-EC"/>
</dbReference>
<keyword evidence="7" id="KW-0573">Peptidoglycan synthesis</keyword>
<dbReference type="InterPro" id="IPR051046">
    <property type="entry name" value="MurCDEF_CellWall_CoF430Synth"/>
</dbReference>
<dbReference type="Proteomes" id="UP000242881">
    <property type="component" value="Unassembled WGS sequence"/>
</dbReference>
<dbReference type="PANTHER" id="PTHR43024">
    <property type="entry name" value="UDP-N-ACETYLMURAMOYL-TRIPEPTIDE--D-ALANYL-D-ALANINE LIGASE"/>
    <property type="match status" value="1"/>
</dbReference>
<evidence type="ECO:0000313" key="13">
    <source>
        <dbReference type="Proteomes" id="UP000242881"/>
    </source>
</evidence>
<dbReference type="GO" id="GO:0005524">
    <property type="term" value="F:ATP binding"/>
    <property type="evidence" value="ECO:0007669"/>
    <property type="project" value="UniProtKB-KW"/>
</dbReference>
<evidence type="ECO:0000256" key="5">
    <source>
        <dbReference type="ARBA" id="ARBA00022840"/>
    </source>
</evidence>
<dbReference type="Pfam" id="PF01225">
    <property type="entry name" value="Mur_ligase"/>
    <property type="match status" value="1"/>
</dbReference>
<dbReference type="Gene3D" id="3.90.190.20">
    <property type="entry name" value="Mur ligase, C-terminal domain"/>
    <property type="match status" value="1"/>
</dbReference>
<keyword evidence="9" id="KW-0961">Cell wall biogenesis/degradation</keyword>
<dbReference type="InterPro" id="IPR036615">
    <property type="entry name" value="Mur_ligase_C_dom_sf"/>
</dbReference>
<evidence type="ECO:0008006" key="14">
    <source>
        <dbReference type="Google" id="ProtNLM"/>
    </source>
</evidence>
<dbReference type="GO" id="GO:0051301">
    <property type="term" value="P:cell division"/>
    <property type="evidence" value="ECO:0007669"/>
    <property type="project" value="UniProtKB-KW"/>
</dbReference>
<organism evidence="12 13">
    <name type="scientific">Calditerrivibrio nitroreducens</name>
    <dbReference type="NCBI Taxonomy" id="477976"/>
    <lineage>
        <taxon>Bacteria</taxon>
        <taxon>Pseudomonadati</taxon>
        <taxon>Deferribacterota</taxon>
        <taxon>Deferribacteres</taxon>
        <taxon>Deferribacterales</taxon>
        <taxon>Calditerrivibrionaceae</taxon>
    </lineage>
</organism>
<dbReference type="NCBIfam" id="TIGR01143">
    <property type="entry name" value="murF"/>
    <property type="match status" value="1"/>
</dbReference>
<protein>
    <recommendedName>
        <fullName evidence="14">UDP-N-acetylmuramoyl-tripeptide--D-alanyl-D-alanine ligase</fullName>
    </recommendedName>
</protein>
<evidence type="ECO:0000259" key="11">
    <source>
        <dbReference type="Pfam" id="PF08245"/>
    </source>
</evidence>
<evidence type="ECO:0000256" key="8">
    <source>
        <dbReference type="ARBA" id="ARBA00023306"/>
    </source>
</evidence>